<protein>
    <submittedName>
        <fullName evidence="1">Uncharacterized protein</fullName>
    </submittedName>
</protein>
<dbReference type="Proteomes" id="UP000030739">
    <property type="component" value="Segment"/>
</dbReference>
<evidence type="ECO:0000313" key="2">
    <source>
        <dbReference type="Proteomes" id="UP000030739"/>
    </source>
</evidence>
<dbReference type="KEGG" id="vg:26637999"/>
<name>A0A0A0Q0M4_9CAUD</name>
<dbReference type="EMBL" id="KF835987">
    <property type="protein sequence ID" value="AHY25068.1"/>
    <property type="molecule type" value="Genomic_DNA"/>
</dbReference>
<proteinExistence type="predicted"/>
<gene>
    <name evidence="1" type="ORF">PM2_106</name>
</gene>
<accession>A0A0A0Q0M4</accession>
<organism evidence="1 2">
    <name type="scientific">Pectobacterium bacteriophage PM2</name>
    <dbReference type="NCBI Taxonomy" id="1429794"/>
    <lineage>
        <taxon>Viruses</taxon>
        <taxon>Duplodnaviria</taxon>
        <taxon>Heunggongvirae</taxon>
        <taxon>Uroviricota</taxon>
        <taxon>Caudoviricetes</taxon>
        <taxon>Pantevenvirales</taxon>
        <taxon>Straboviridae</taxon>
        <taxon>Tevenvirinae</taxon>
        <taxon>Mosugukvirus</taxon>
        <taxon>Mosugukvirus pm2</taxon>
    </lineage>
</organism>
<evidence type="ECO:0000313" key="1">
    <source>
        <dbReference type="EMBL" id="AHY25068.1"/>
    </source>
</evidence>
<reference evidence="1 2" key="1">
    <citation type="journal article" date="2015" name="Plant Pathol. J.">
        <title>Isolation and Genomic Characterization of the T4-Like Bacteriophage PM2 Infecting Pectobacterium carotovorum subsp. carotovorum.</title>
        <authorList>
            <person name="Lim J.A."/>
            <person name="Lee D.H."/>
            <person name="Heu S."/>
        </authorList>
    </citation>
    <scope>NUCLEOTIDE SEQUENCE [LARGE SCALE GENOMIC DNA]</scope>
</reference>
<keyword evidence="2" id="KW-1185">Reference proteome</keyword>
<dbReference type="GeneID" id="26637999"/>
<dbReference type="RefSeq" id="YP_009211527.1">
    <property type="nucleotide sequence ID" value="NC_028940.1"/>
</dbReference>
<sequence length="177" mass="19721">MIYYKKINAEGTESKGLEAGRSIEIFIRNSSQVFTGIIEFIGVYQGATHIFVDIGPEKKALLKISQSRTIKEMVLWTKTDLTVNIISNITVTHMAKQYAVDLFPKIPTYSVPASGTWNVPVEVGDMFIKKCEPYTVLAVARNGTLFLEDNDGQALQLTLKDEGLAYCFQGLYKGNID</sequence>